<dbReference type="RefSeq" id="WP_149327677.1">
    <property type="nucleotide sequence ID" value="NZ_VTPY01000003.1"/>
</dbReference>
<dbReference type="Gene3D" id="3.40.190.10">
    <property type="entry name" value="Periplasmic binding protein-like II"/>
    <property type="match status" value="2"/>
</dbReference>
<name>A0A7V7G0G6_9GAMM</name>
<dbReference type="PIRSF" id="PIRSF029172">
    <property type="entry name" value="UCP029172_ABC_sbc_YnjB"/>
    <property type="match status" value="1"/>
</dbReference>
<keyword evidence="3" id="KW-1185">Reference proteome</keyword>
<feature type="signal peptide" evidence="1">
    <location>
        <begin position="1"/>
        <end position="21"/>
    </location>
</feature>
<dbReference type="Pfam" id="PF13416">
    <property type="entry name" value="SBP_bac_8"/>
    <property type="match status" value="1"/>
</dbReference>
<evidence type="ECO:0000256" key="1">
    <source>
        <dbReference type="SAM" id="SignalP"/>
    </source>
</evidence>
<dbReference type="PANTHER" id="PTHR42779">
    <property type="entry name" value="PROTEIN YNJB"/>
    <property type="match status" value="1"/>
</dbReference>
<sequence length="403" mass="44911">MPIRLLAALPLATMLTSPLLAAPGSADWEAVLEEARGQTVYWHAWAGDTRINDYIDWVKRRLREKHEVELVHVKIDDTGSAVSRVLGERSAGNHDDGSIDLIWLNGENFAAMKENDLLFGPFAERLPNFALTYPELNPEVITDFTLPTEGYESPWGKAQITFYYDAAELVDEPPLSMAEILAWTEAHPGRFTYPRIPDFLGSTFLKQALIALTEDTDALYSPVAQSDFEAVTAPLWEYLDVLHPRLWRSGRQFPASGPEIRRLMADGELTLAFTFNPAEPAAAVAEFLLPESTRSYVLDGGTLGNVHFVAIPFNSPHKAGAMTVANFLLTPEAQARKQDLSVWGDPTVLDVARLDEEDRARFEQTTDNPALLAPEALVDTLPEPHPSWMTALQEAWQVRYVGR</sequence>
<accession>A0A7V7G0G6</accession>
<dbReference type="Proteomes" id="UP000486760">
    <property type="component" value="Unassembled WGS sequence"/>
</dbReference>
<keyword evidence="1" id="KW-0732">Signal</keyword>
<proteinExistence type="predicted"/>
<reference evidence="2 3" key="1">
    <citation type="submission" date="2019-08" db="EMBL/GenBank/DDBJ databases">
        <title>Bioinformatics analysis of the strain L3 and L5.</title>
        <authorList>
            <person name="Li X."/>
        </authorList>
    </citation>
    <scope>NUCLEOTIDE SEQUENCE [LARGE SCALE GENOMIC DNA]</scope>
    <source>
        <strain evidence="2 3">L5</strain>
    </source>
</reference>
<dbReference type="PANTHER" id="PTHR42779:SF1">
    <property type="entry name" value="PROTEIN YNJB"/>
    <property type="match status" value="1"/>
</dbReference>
<dbReference type="SUPFAM" id="SSF53850">
    <property type="entry name" value="Periplasmic binding protein-like II"/>
    <property type="match status" value="1"/>
</dbReference>
<dbReference type="InterPro" id="IPR006059">
    <property type="entry name" value="SBP"/>
</dbReference>
<evidence type="ECO:0000313" key="2">
    <source>
        <dbReference type="EMBL" id="KAA0012723.1"/>
    </source>
</evidence>
<evidence type="ECO:0000313" key="3">
    <source>
        <dbReference type="Proteomes" id="UP000486760"/>
    </source>
</evidence>
<dbReference type="AlphaFoldDB" id="A0A7V7G0G6"/>
<dbReference type="EMBL" id="VTPY01000003">
    <property type="protein sequence ID" value="KAA0012723.1"/>
    <property type="molecule type" value="Genomic_DNA"/>
</dbReference>
<organism evidence="2 3">
    <name type="scientific">Billgrantia pellis</name>
    <dbReference type="NCBI Taxonomy" id="2606936"/>
    <lineage>
        <taxon>Bacteria</taxon>
        <taxon>Pseudomonadati</taxon>
        <taxon>Pseudomonadota</taxon>
        <taxon>Gammaproteobacteria</taxon>
        <taxon>Oceanospirillales</taxon>
        <taxon>Halomonadaceae</taxon>
        <taxon>Billgrantia</taxon>
    </lineage>
</organism>
<comment type="caution">
    <text evidence="2">The sequence shown here is derived from an EMBL/GenBank/DDBJ whole genome shotgun (WGS) entry which is preliminary data.</text>
</comment>
<gene>
    <name evidence="2" type="ORF">F0A17_07205</name>
</gene>
<dbReference type="InterPro" id="IPR027020">
    <property type="entry name" value="YnjB"/>
</dbReference>
<protein>
    <submittedName>
        <fullName evidence="2">ABC transporter substrate-binding protein</fullName>
    </submittedName>
</protein>
<dbReference type="NCBIfam" id="NF008633">
    <property type="entry name" value="PRK11622.1"/>
    <property type="match status" value="1"/>
</dbReference>
<feature type="chain" id="PRO_5031538847" evidence="1">
    <location>
        <begin position="22"/>
        <end position="403"/>
    </location>
</feature>